<evidence type="ECO:0000259" key="8">
    <source>
        <dbReference type="Pfam" id="PF01545"/>
    </source>
</evidence>
<reference evidence="9" key="1">
    <citation type="submission" date="2023-03" db="EMBL/GenBank/DDBJ databases">
        <title>Mating type loci evolution in Malassezia.</title>
        <authorList>
            <person name="Coelho M.A."/>
        </authorList>
    </citation>
    <scope>NUCLEOTIDE SEQUENCE</scope>
    <source>
        <strain evidence="9">CBS 12830</strain>
    </source>
</reference>
<dbReference type="GO" id="GO:0008324">
    <property type="term" value="F:monoatomic cation transmembrane transporter activity"/>
    <property type="evidence" value="ECO:0007669"/>
    <property type="project" value="InterPro"/>
</dbReference>
<dbReference type="SUPFAM" id="SSF161111">
    <property type="entry name" value="Cation efflux protein transmembrane domain-like"/>
    <property type="match status" value="1"/>
</dbReference>
<dbReference type="InterPro" id="IPR058533">
    <property type="entry name" value="Cation_efflux_TM"/>
</dbReference>
<proteinExistence type="predicted"/>
<feature type="signal peptide" evidence="7">
    <location>
        <begin position="1"/>
        <end position="20"/>
    </location>
</feature>
<keyword evidence="3 6" id="KW-0812">Transmembrane</keyword>
<evidence type="ECO:0000256" key="1">
    <source>
        <dbReference type="ARBA" id="ARBA00004141"/>
    </source>
</evidence>
<keyword evidence="2" id="KW-0813">Transport</keyword>
<comment type="subcellular location">
    <subcellularLocation>
        <location evidence="1">Membrane</location>
        <topology evidence="1">Multi-pass membrane protein</topology>
    </subcellularLocation>
</comment>
<keyword evidence="7" id="KW-0732">Signal</keyword>
<feature type="transmembrane region" description="Helical" evidence="6">
    <location>
        <begin position="70"/>
        <end position="92"/>
    </location>
</feature>
<feature type="chain" id="PRO_5041974580" description="Cation efflux protein transmembrane domain-containing protein" evidence="7">
    <location>
        <begin position="21"/>
        <end position="311"/>
    </location>
</feature>
<organism evidence="9 10">
    <name type="scientific">Malassezia equina</name>
    <dbReference type="NCBI Taxonomy" id="1381935"/>
    <lineage>
        <taxon>Eukaryota</taxon>
        <taxon>Fungi</taxon>
        <taxon>Dikarya</taxon>
        <taxon>Basidiomycota</taxon>
        <taxon>Ustilaginomycotina</taxon>
        <taxon>Malasseziomycetes</taxon>
        <taxon>Malasseziales</taxon>
        <taxon>Malasseziaceae</taxon>
        <taxon>Malassezia</taxon>
    </lineage>
</organism>
<gene>
    <name evidence="9" type="ORF">MEQU1_000560</name>
</gene>
<evidence type="ECO:0000313" key="10">
    <source>
        <dbReference type="Proteomes" id="UP001214415"/>
    </source>
</evidence>
<dbReference type="GO" id="GO:0030003">
    <property type="term" value="P:intracellular monoatomic cation homeostasis"/>
    <property type="evidence" value="ECO:0007669"/>
    <property type="project" value="UniProtKB-ARBA"/>
</dbReference>
<evidence type="ECO:0000256" key="3">
    <source>
        <dbReference type="ARBA" id="ARBA00022692"/>
    </source>
</evidence>
<evidence type="ECO:0000313" key="9">
    <source>
        <dbReference type="EMBL" id="WFD21901.1"/>
    </source>
</evidence>
<keyword evidence="10" id="KW-1185">Reference proteome</keyword>
<dbReference type="InterPro" id="IPR002524">
    <property type="entry name" value="Cation_efflux"/>
</dbReference>
<evidence type="ECO:0000256" key="2">
    <source>
        <dbReference type="ARBA" id="ARBA00022448"/>
    </source>
</evidence>
<dbReference type="PANTHER" id="PTHR43840:SF15">
    <property type="entry name" value="MITOCHONDRIAL METAL TRANSPORTER 1-RELATED"/>
    <property type="match status" value="1"/>
</dbReference>
<protein>
    <recommendedName>
        <fullName evidence="8">Cation efflux protein transmembrane domain-containing protein</fullName>
    </recommendedName>
</protein>
<evidence type="ECO:0000256" key="4">
    <source>
        <dbReference type="ARBA" id="ARBA00022989"/>
    </source>
</evidence>
<evidence type="ECO:0000256" key="7">
    <source>
        <dbReference type="SAM" id="SignalP"/>
    </source>
</evidence>
<dbReference type="Gene3D" id="1.20.1510.10">
    <property type="entry name" value="Cation efflux protein transmembrane domain"/>
    <property type="match status" value="1"/>
</dbReference>
<dbReference type="GO" id="GO:0016020">
    <property type="term" value="C:membrane"/>
    <property type="evidence" value="ECO:0007669"/>
    <property type="project" value="UniProtKB-SubCell"/>
</dbReference>
<keyword evidence="4 6" id="KW-1133">Transmembrane helix</keyword>
<dbReference type="InterPro" id="IPR027469">
    <property type="entry name" value="Cation_efflux_TMD_sf"/>
</dbReference>
<dbReference type="Proteomes" id="UP001214415">
    <property type="component" value="Chromosome 1"/>
</dbReference>
<sequence length="311" mass="34026">MAYLCLGVNIVLSVAKGVAGVGWGSSSLLVDAVHSASDTISDLATILCLYKAKQKPTARYPLGYGRMETLGSFFISCMLLSGSVSIGIHALVQMLERLAPVFPWLEQVRVLVYQIPDPSAHGHAHEHGPALTEPRAILFVIMNLIIKEMLYRAMRRTARQTRSTMLEASAQHQRSESSASIMSLLALSGSWAGYSWLDPLGGMARAIHNGADAWHLLVRSLEHLCNRSADTDVLQTMEKVLAAGAAQSKESQTRPAFTWSDLAVVPNGPFLVVFVTLYFERHVALQDAAATEDWVGERIRAQYPELSIRAP</sequence>
<dbReference type="AlphaFoldDB" id="A0AAF0EFU1"/>
<evidence type="ECO:0000256" key="5">
    <source>
        <dbReference type="ARBA" id="ARBA00023136"/>
    </source>
</evidence>
<dbReference type="EMBL" id="CP119900">
    <property type="protein sequence ID" value="WFD21901.1"/>
    <property type="molecule type" value="Genomic_DNA"/>
</dbReference>
<dbReference type="GO" id="GO:0098771">
    <property type="term" value="P:inorganic ion homeostasis"/>
    <property type="evidence" value="ECO:0007669"/>
    <property type="project" value="UniProtKB-ARBA"/>
</dbReference>
<dbReference type="NCBIfam" id="TIGR01297">
    <property type="entry name" value="CDF"/>
    <property type="match status" value="1"/>
</dbReference>
<dbReference type="InterPro" id="IPR050291">
    <property type="entry name" value="CDF_Transporter"/>
</dbReference>
<feature type="domain" description="Cation efflux protein transmembrane" evidence="8">
    <location>
        <begin position="5"/>
        <end position="224"/>
    </location>
</feature>
<name>A0AAF0EFU1_9BASI</name>
<keyword evidence="5 6" id="KW-0472">Membrane</keyword>
<dbReference type="Pfam" id="PF01545">
    <property type="entry name" value="Cation_efflux"/>
    <property type="match status" value="1"/>
</dbReference>
<evidence type="ECO:0000256" key="6">
    <source>
        <dbReference type="SAM" id="Phobius"/>
    </source>
</evidence>
<dbReference type="PANTHER" id="PTHR43840">
    <property type="entry name" value="MITOCHONDRIAL METAL TRANSPORTER 1-RELATED"/>
    <property type="match status" value="1"/>
</dbReference>
<accession>A0AAF0EFU1</accession>